<sequence>MSNAYAKDVLFNGNTGGGMVAGGGSSSSANNASYQGRYTASNNVSYARSSSVSPLTSSETTVVSQSGTGVGTVKQYSSTNITNFNVADYVKNLTNASGGSSYTYYTDEQKAQMSAPDRLLIEQYEAMQKVSEDQNKNKQAVKDQTKEVVNGINYQQGDTLPSVLSQNAKALTQAINALTTTFTDQFTLLNNYMMGGLIYQQQFLDIKTAESGLKIESMEYNKTQQTVYDLDGNALGQATPRDLGVQKDAVVGIDHTDKINFEIPDELESDLSSDDLDISTILGYDDGADIFKEFYTRMGGTGL</sequence>
<evidence type="ECO:0000313" key="1">
    <source>
        <dbReference type="EMBL" id="AHJ12337.1"/>
    </source>
</evidence>
<dbReference type="AlphaFoldDB" id="A0AA86AP21"/>
<proteinExistence type="predicted"/>
<evidence type="ECO:0000313" key="3">
    <source>
        <dbReference type="Proteomes" id="UP000019322"/>
    </source>
</evidence>
<name>A0AA86AP21_SULMK</name>
<dbReference type="EMBL" id="CP007201">
    <property type="protein sequence ID" value="AHJ12337.1"/>
    <property type="molecule type" value="Genomic_DNA"/>
</dbReference>
<dbReference type="KEGG" id="smul:SMUL_1992"/>
<accession>A0AA86AP21</accession>
<dbReference type="Proteomes" id="UP000019322">
    <property type="component" value="Chromosome"/>
</dbReference>
<dbReference type="KEGG" id="smul:SMUL_1071"/>
<dbReference type="EMBL" id="CP007201">
    <property type="protein sequence ID" value="AHJ13247.1"/>
    <property type="molecule type" value="Genomic_DNA"/>
</dbReference>
<gene>
    <name evidence="1" type="ORF">SMUL_1071</name>
    <name evidence="2" type="ORF">SMUL_1992</name>
</gene>
<reference evidence="2 3" key="1">
    <citation type="journal article" date="2014" name="Environ. Microbiol.">
        <title>Insights into organohalide respiration and the versatile catabolism of Sulfurospirillum multivorans gained from comparative genomics and physiological studies.</title>
        <authorList>
            <person name="Goris T."/>
            <person name="Schubert T."/>
            <person name="Gadkari J."/>
            <person name="Wubet T."/>
            <person name="Tarkka M."/>
            <person name="Buscot F."/>
            <person name="Adrian L."/>
            <person name="Diekert G."/>
        </authorList>
    </citation>
    <scope>NUCLEOTIDE SEQUENCE [LARGE SCALE GENOMIC DNA]</scope>
    <source>
        <strain evidence="3">DM 12446 / JCM 15788 / NBRC 109480</strain>
        <strain evidence="2">DSM 12446</strain>
    </source>
</reference>
<dbReference type="RefSeq" id="WP_025344228.1">
    <property type="nucleotide sequence ID" value="NZ_CP007201.1"/>
</dbReference>
<protein>
    <submittedName>
        <fullName evidence="2">Uncharacterized protein</fullName>
    </submittedName>
</protein>
<evidence type="ECO:0000313" key="2">
    <source>
        <dbReference type="EMBL" id="AHJ13247.1"/>
    </source>
</evidence>
<organism evidence="2 3">
    <name type="scientific">Sulfurospirillum multivorans (strain DM 12446 / JCM 15788 / NBRC 109480)</name>
    <dbReference type="NCBI Taxonomy" id="1150621"/>
    <lineage>
        <taxon>Bacteria</taxon>
        <taxon>Pseudomonadati</taxon>
        <taxon>Campylobacterota</taxon>
        <taxon>Epsilonproteobacteria</taxon>
        <taxon>Campylobacterales</taxon>
        <taxon>Sulfurospirillaceae</taxon>
        <taxon>Sulfurospirillum</taxon>
    </lineage>
</organism>